<evidence type="ECO:0000256" key="1">
    <source>
        <dbReference type="SAM" id="Phobius"/>
    </source>
</evidence>
<evidence type="ECO:0000313" key="3">
    <source>
        <dbReference type="Proteomes" id="UP000823775"/>
    </source>
</evidence>
<gene>
    <name evidence="2" type="ORF">HAX54_049046</name>
</gene>
<comment type="caution">
    <text evidence="2">The sequence shown here is derived from an EMBL/GenBank/DDBJ whole genome shotgun (WGS) entry which is preliminary data.</text>
</comment>
<keyword evidence="1" id="KW-1133">Transmembrane helix</keyword>
<feature type="transmembrane region" description="Helical" evidence="1">
    <location>
        <begin position="31"/>
        <end position="51"/>
    </location>
</feature>
<keyword evidence="1" id="KW-0812">Transmembrane</keyword>
<dbReference type="Proteomes" id="UP000823775">
    <property type="component" value="Unassembled WGS sequence"/>
</dbReference>
<keyword evidence="3" id="KW-1185">Reference proteome</keyword>
<keyword evidence="1" id="KW-0472">Membrane</keyword>
<accession>A0ABS8WK23</accession>
<reference evidence="2 3" key="1">
    <citation type="journal article" date="2021" name="BMC Genomics">
        <title>Datura genome reveals duplications of psychoactive alkaloid biosynthetic genes and high mutation rate following tissue culture.</title>
        <authorList>
            <person name="Rajewski A."/>
            <person name="Carter-House D."/>
            <person name="Stajich J."/>
            <person name="Litt A."/>
        </authorList>
    </citation>
    <scope>NUCLEOTIDE SEQUENCE [LARGE SCALE GENOMIC DNA]</scope>
    <source>
        <strain evidence="2">AR-01</strain>
    </source>
</reference>
<protein>
    <submittedName>
        <fullName evidence="2">Uncharacterized protein</fullName>
    </submittedName>
</protein>
<feature type="non-terminal residue" evidence="2">
    <location>
        <position position="72"/>
    </location>
</feature>
<evidence type="ECO:0000313" key="2">
    <source>
        <dbReference type="EMBL" id="MCE3051178.1"/>
    </source>
</evidence>
<proteinExistence type="predicted"/>
<sequence>SRICTGPVACKVVFTGCHLSSARLSIVPKLLSYYASFILGTLCAPTVQCLFMPRSPDHQCRGHEVELSSKWV</sequence>
<dbReference type="EMBL" id="JACEIK010008232">
    <property type="protein sequence ID" value="MCE3051178.1"/>
    <property type="molecule type" value="Genomic_DNA"/>
</dbReference>
<feature type="non-terminal residue" evidence="2">
    <location>
        <position position="1"/>
    </location>
</feature>
<organism evidence="2 3">
    <name type="scientific">Datura stramonium</name>
    <name type="common">Jimsonweed</name>
    <name type="synonym">Common thornapple</name>
    <dbReference type="NCBI Taxonomy" id="4076"/>
    <lineage>
        <taxon>Eukaryota</taxon>
        <taxon>Viridiplantae</taxon>
        <taxon>Streptophyta</taxon>
        <taxon>Embryophyta</taxon>
        <taxon>Tracheophyta</taxon>
        <taxon>Spermatophyta</taxon>
        <taxon>Magnoliopsida</taxon>
        <taxon>eudicotyledons</taxon>
        <taxon>Gunneridae</taxon>
        <taxon>Pentapetalae</taxon>
        <taxon>asterids</taxon>
        <taxon>lamiids</taxon>
        <taxon>Solanales</taxon>
        <taxon>Solanaceae</taxon>
        <taxon>Solanoideae</taxon>
        <taxon>Datureae</taxon>
        <taxon>Datura</taxon>
    </lineage>
</organism>
<name>A0ABS8WK23_DATST</name>